<feature type="domain" description="Dehydrogenase E1 component" evidence="4">
    <location>
        <begin position="5"/>
        <end position="54"/>
    </location>
</feature>
<dbReference type="Gene3D" id="3.40.50.970">
    <property type="match status" value="1"/>
</dbReference>
<dbReference type="InterPro" id="IPR050642">
    <property type="entry name" value="PDH_E1_Alpha_Subunit"/>
</dbReference>
<keyword evidence="3" id="KW-0786">Thiamine pyrophosphate</keyword>
<dbReference type="PANTHER" id="PTHR11516">
    <property type="entry name" value="PYRUVATE DEHYDROGENASE E1 COMPONENT, ALPHA SUBUNIT BACTERIAL AND ORGANELLAR"/>
    <property type="match status" value="1"/>
</dbReference>
<dbReference type="Proteomes" id="UP001396334">
    <property type="component" value="Unassembled WGS sequence"/>
</dbReference>
<gene>
    <name evidence="5" type="ORF">V6N11_001490</name>
</gene>
<evidence type="ECO:0000256" key="1">
    <source>
        <dbReference type="ARBA" id="ARBA00001964"/>
    </source>
</evidence>
<sequence>MSHLRATSDPQIYKKGPTFGISGIHVDGIDVLRMREVGKEAIAPTLVECETYRSSEAELKGIDKKRDEAVVVEDAVEFADESRVPPCSQLLKNVSADPKGFGIGPDGHCSCLRFFQTRTEFNLNGNPQRMG</sequence>
<organism evidence="5 6">
    <name type="scientific">Hibiscus sabdariffa</name>
    <name type="common">roselle</name>
    <dbReference type="NCBI Taxonomy" id="183260"/>
    <lineage>
        <taxon>Eukaryota</taxon>
        <taxon>Viridiplantae</taxon>
        <taxon>Streptophyta</taxon>
        <taxon>Embryophyta</taxon>
        <taxon>Tracheophyta</taxon>
        <taxon>Spermatophyta</taxon>
        <taxon>Magnoliopsida</taxon>
        <taxon>eudicotyledons</taxon>
        <taxon>Gunneridae</taxon>
        <taxon>Pentapetalae</taxon>
        <taxon>rosids</taxon>
        <taxon>malvids</taxon>
        <taxon>Malvales</taxon>
        <taxon>Malvaceae</taxon>
        <taxon>Malvoideae</taxon>
        <taxon>Hibiscus</taxon>
    </lineage>
</organism>
<dbReference type="Pfam" id="PF00676">
    <property type="entry name" value="E1_dh"/>
    <property type="match status" value="1"/>
</dbReference>
<name>A0ABR2S0P4_9ROSI</name>
<comment type="cofactor">
    <cofactor evidence="1">
        <name>thiamine diphosphate</name>
        <dbReference type="ChEBI" id="CHEBI:58937"/>
    </cofactor>
</comment>
<evidence type="ECO:0000313" key="6">
    <source>
        <dbReference type="Proteomes" id="UP001396334"/>
    </source>
</evidence>
<evidence type="ECO:0000256" key="2">
    <source>
        <dbReference type="ARBA" id="ARBA00023002"/>
    </source>
</evidence>
<dbReference type="SUPFAM" id="SSF52518">
    <property type="entry name" value="Thiamin diphosphate-binding fold (THDP-binding)"/>
    <property type="match status" value="1"/>
</dbReference>
<evidence type="ECO:0000259" key="4">
    <source>
        <dbReference type="Pfam" id="PF00676"/>
    </source>
</evidence>
<comment type="caution">
    <text evidence="5">The sequence shown here is derived from an EMBL/GenBank/DDBJ whole genome shotgun (WGS) entry which is preliminary data.</text>
</comment>
<dbReference type="InterPro" id="IPR029061">
    <property type="entry name" value="THDP-binding"/>
</dbReference>
<dbReference type="InterPro" id="IPR001017">
    <property type="entry name" value="DH_E1"/>
</dbReference>
<reference evidence="5 6" key="1">
    <citation type="journal article" date="2024" name="G3 (Bethesda)">
        <title>Genome assembly of Hibiscus sabdariffa L. provides insights into metabolisms of medicinal natural products.</title>
        <authorList>
            <person name="Kim T."/>
        </authorList>
    </citation>
    <scope>NUCLEOTIDE SEQUENCE [LARGE SCALE GENOMIC DNA]</scope>
    <source>
        <strain evidence="5">TK-2024</strain>
        <tissue evidence="5">Old leaves</tissue>
    </source>
</reference>
<keyword evidence="2" id="KW-0560">Oxidoreductase</keyword>
<keyword evidence="6" id="KW-1185">Reference proteome</keyword>
<accession>A0ABR2S0P4</accession>
<dbReference type="EMBL" id="JBBPBN010000019">
    <property type="protein sequence ID" value="KAK9018517.1"/>
    <property type="molecule type" value="Genomic_DNA"/>
</dbReference>
<proteinExistence type="predicted"/>
<dbReference type="PANTHER" id="PTHR11516:SF60">
    <property type="entry name" value="PYRUVATE DEHYDROGENASE E1 COMPONENT SUBUNIT ALPHA"/>
    <property type="match status" value="1"/>
</dbReference>
<evidence type="ECO:0000256" key="3">
    <source>
        <dbReference type="ARBA" id="ARBA00023052"/>
    </source>
</evidence>
<evidence type="ECO:0000313" key="5">
    <source>
        <dbReference type="EMBL" id="KAK9018517.1"/>
    </source>
</evidence>
<protein>
    <recommendedName>
        <fullName evidence="4">Dehydrogenase E1 component domain-containing protein</fullName>
    </recommendedName>
</protein>